<feature type="domain" description="Retrovirus-related Pol polyprotein from transposon TNT 1-94-like beta-barrel" evidence="2">
    <location>
        <begin position="417"/>
        <end position="490"/>
    </location>
</feature>
<dbReference type="EMBL" id="BKCJ010000502">
    <property type="protein sequence ID" value="GEU33772.1"/>
    <property type="molecule type" value="Genomic_DNA"/>
</dbReference>
<dbReference type="InterPro" id="IPR025724">
    <property type="entry name" value="GAG-pre-integrase_dom"/>
</dbReference>
<feature type="domain" description="GAG-pre-integrase" evidence="1">
    <location>
        <begin position="525"/>
        <end position="598"/>
    </location>
</feature>
<organism evidence="3">
    <name type="scientific">Tanacetum cinerariifolium</name>
    <name type="common">Dalmatian daisy</name>
    <name type="synonym">Chrysanthemum cinerariifolium</name>
    <dbReference type="NCBI Taxonomy" id="118510"/>
    <lineage>
        <taxon>Eukaryota</taxon>
        <taxon>Viridiplantae</taxon>
        <taxon>Streptophyta</taxon>
        <taxon>Embryophyta</taxon>
        <taxon>Tracheophyta</taxon>
        <taxon>Spermatophyta</taxon>
        <taxon>Magnoliopsida</taxon>
        <taxon>eudicotyledons</taxon>
        <taxon>Gunneridae</taxon>
        <taxon>Pentapetalae</taxon>
        <taxon>asterids</taxon>
        <taxon>campanulids</taxon>
        <taxon>Asterales</taxon>
        <taxon>Asteraceae</taxon>
        <taxon>Asteroideae</taxon>
        <taxon>Anthemideae</taxon>
        <taxon>Anthemidinae</taxon>
        <taxon>Tanacetum</taxon>
    </lineage>
</organism>
<proteinExistence type="predicted"/>
<evidence type="ECO:0000259" key="1">
    <source>
        <dbReference type="Pfam" id="PF13976"/>
    </source>
</evidence>
<dbReference type="InterPro" id="IPR054722">
    <property type="entry name" value="PolX-like_BBD"/>
</dbReference>
<sequence length="607" mass="68061">MAFISSPGSTNEVDTASIQVSTVSTPVSTVSSHDNTTNLSDATVYAFLANQPNRSLLMGVILLVMTRQRYNVSIFIRWDILQGNAEVLGTKKAGQGIKTAQERLNVEDTSYKAMVAINGAGFGWSYMADDEVPTNMALMDFSDSEVQDNKTSSKTCLKSFKTLKTQYDNLRIEFNKSEFDLATYKRGLASVKEQLVFYKKNEVVFCDQLLSLKEMPHLETRLFAPPTIDLSNSGLEEFQHHGFKGYGHKDSKTVSVDTLNDIKKAYDAPIIEDWDSDSDEDESENMVLKSDNVQHKPEKANQPRKEFCSKNSFNKSDIVSISTARHNSSRAAAPVSAARPINTDASKPLVNVENPRQSALQKSHSLSRRPFYQQTALKNRNLNNNVNTAKANSVNTAKGNKVATVGAPQDALKDQGYFDSRCSRHMIGNISYLTDFKEHDEGYVAFRGGAKCGKITGKGTIRTGKLDFKDVYFVRELQFNLFSVSQMCDKKNSVLYTDTECFVLSPNFKLANESQVLLKVPRKNNMYSFDMKNIVPQKDLTCLLAKVTNDESMLWHRRLGRINFKNINKLVKDDLVRGLSLKLFKNDQTCVACLKGKQHKVSFKSKL</sequence>
<dbReference type="Pfam" id="PF22936">
    <property type="entry name" value="Pol_BBD"/>
    <property type="match status" value="1"/>
</dbReference>
<dbReference type="Pfam" id="PF13976">
    <property type="entry name" value="gag_pre-integrs"/>
    <property type="match status" value="1"/>
</dbReference>
<accession>A0A6L2JAP3</accession>
<evidence type="ECO:0000259" key="2">
    <source>
        <dbReference type="Pfam" id="PF22936"/>
    </source>
</evidence>
<name>A0A6L2JAP3_TANCI</name>
<gene>
    <name evidence="3" type="ORF">Tci_005750</name>
</gene>
<protein>
    <submittedName>
        <fullName evidence="3">Ribonuclease H-like domain-containing protein</fullName>
    </submittedName>
</protein>
<dbReference type="AlphaFoldDB" id="A0A6L2JAP3"/>
<reference evidence="3" key="1">
    <citation type="journal article" date="2019" name="Sci. Rep.">
        <title>Draft genome of Tanacetum cinerariifolium, the natural source of mosquito coil.</title>
        <authorList>
            <person name="Yamashiro T."/>
            <person name="Shiraishi A."/>
            <person name="Satake H."/>
            <person name="Nakayama K."/>
        </authorList>
    </citation>
    <scope>NUCLEOTIDE SEQUENCE</scope>
</reference>
<evidence type="ECO:0000313" key="3">
    <source>
        <dbReference type="EMBL" id="GEU33772.1"/>
    </source>
</evidence>
<comment type="caution">
    <text evidence="3">The sequence shown here is derived from an EMBL/GenBank/DDBJ whole genome shotgun (WGS) entry which is preliminary data.</text>
</comment>